<dbReference type="PANTHER" id="PTHR38790">
    <property type="entry name" value="2EXR DOMAIN-CONTAINING PROTEIN-RELATED"/>
    <property type="match status" value="1"/>
</dbReference>
<feature type="compositionally biased region" description="Polar residues" evidence="1">
    <location>
        <begin position="109"/>
        <end position="118"/>
    </location>
</feature>
<dbReference type="Proteomes" id="UP000077248">
    <property type="component" value="Unassembled WGS sequence"/>
</dbReference>
<dbReference type="GeneID" id="29112644"/>
<organism evidence="3 5">
    <name type="scientific">Alternaria alternata</name>
    <name type="common">Alternaria rot fungus</name>
    <name type="synonym">Torula alternata</name>
    <dbReference type="NCBI Taxonomy" id="5599"/>
    <lineage>
        <taxon>Eukaryota</taxon>
        <taxon>Fungi</taxon>
        <taxon>Dikarya</taxon>
        <taxon>Ascomycota</taxon>
        <taxon>Pezizomycotina</taxon>
        <taxon>Dothideomycetes</taxon>
        <taxon>Pleosporomycetidae</taxon>
        <taxon>Pleosporales</taxon>
        <taxon>Pleosporineae</taxon>
        <taxon>Pleosporaceae</taxon>
        <taxon>Alternaria</taxon>
        <taxon>Alternaria sect. Alternaria</taxon>
        <taxon>Alternaria alternata complex</taxon>
    </lineage>
</organism>
<evidence type="ECO:0000313" key="3">
    <source>
        <dbReference type="EMBL" id="OAG26612.1"/>
    </source>
</evidence>
<protein>
    <recommendedName>
        <fullName evidence="2">DUF7730 domain-containing protein</fullName>
    </recommendedName>
</protein>
<reference evidence="3 5" key="1">
    <citation type="submission" date="2016-05" db="EMBL/GenBank/DDBJ databases">
        <title>Comparative analysis of secretome profiles of manganese(II)-oxidizing ascomycete fungi.</title>
        <authorList>
            <consortium name="DOE Joint Genome Institute"/>
            <person name="Zeiner C.A."/>
            <person name="Purvine S.O."/>
            <person name="Zink E.M."/>
            <person name="Wu S."/>
            <person name="Pasa-Tolic L."/>
            <person name="Chaput D.L."/>
            <person name="Haridas S."/>
            <person name="Grigoriev I.V."/>
            <person name="Santelli C.M."/>
            <person name="Hansel C.M."/>
        </authorList>
    </citation>
    <scope>NUCLEOTIDE SEQUENCE [LARGE SCALE GENOMIC DNA]</scope>
    <source>
        <strain evidence="3 5">SRC1lrK2f</strain>
    </source>
</reference>
<feature type="compositionally biased region" description="Basic and acidic residues" evidence="1">
    <location>
        <begin position="17"/>
        <end position="41"/>
    </location>
</feature>
<feature type="domain" description="DUF7730" evidence="2">
    <location>
        <begin position="223"/>
        <end position="360"/>
    </location>
</feature>
<dbReference type="OMA" id="CRQLYVE"/>
<reference evidence="6" key="2">
    <citation type="journal article" date="2019" name="bioRxiv">
        <title>Genomics, evolutionary history and diagnostics of the Alternaria alternata species group including apple and Asian pear pathotypes.</title>
        <authorList>
            <person name="Armitage A.D."/>
            <person name="Cockerton H.M."/>
            <person name="Sreenivasaprasad S."/>
            <person name="Woodhall J.W."/>
            <person name="Lane C.R."/>
            <person name="Harrison R.J."/>
            <person name="Clarkson J.P."/>
        </authorList>
    </citation>
    <scope>NUCLEOTIDE SEQUENCE [LARGE SCALE GENOMIC DNA]</scope>
    <source>
        <strain evidence="6">FERA 1177</strain>
    </source>
</reference>
<reference evidence="4" key="3">
    <citation type="journal article" date="2019" name="J. ISSAAS">
        <title>Genomics, evolutionary history and diagnostics of the Alternaria alternata species group including apple and Asian pear pathotypes.</title>
        <authorList>
            <person name="Armitage A.D."/>
            <person name="Cockerton H.M."/>
            <person name="Sreenivasaprasad S."/>
            <person name="Woodhall J."/>
            <person name="Lane C."/>
            <person name="Harrison R.J."/>
            <person name="Clarkson J.P."/>
        </authorList>
    </citation>
    <scope>NUCLEOTIDE SEQUENCE</scope>
    <source>
        <strain evidence="4">FERA 1177</strain>
    </source>
</reference>
<dbReference type="AlphaFoldDB" id="A0A177E5W3"/>
<sequence length="410" mass="47076">MAGKITYSKRPNKRRVPHDQDAAHEEDDSRKRSKADAESNESRLPTPPPSRKERKSFSKGPVSIPDDDMYPPRSVFDKVLGNKQHRAPKPDESSIRDNRENYVEIMKNGKTSQQQNGWARNGSLPTPPAEAQRKAHQQARRDENLARYKRAANEVEPRVFETSLSKPPTQTSQLFERIIKNEQPKEPYQPKAYKAECIAAPRRTIAGERLSRRSEQAQIFMANQANSPLLQLPEDVRNLIYKHVLGGRTINISYENYRTTYDPTKPKRAQDVVPVFKYRCTVFDGKRNPYTAVAAQPWLKPPTTFTLLNGVCRQMYEETATLPYQLNLIAFDSHNIMFNFLLLEKRLRLEQLDALTEFMLPETLPGSNTLACLRNVERVFLGVAQEGRVRGAYRVVRTEGEEPRLTKITK</sequence>
<evidence type="ECO:0000256" key="1">
    <source>
        <dbReference type="SAM" id="MobiDB-lite"/>
    </source>
</evidence>
<feature type="region of interest" description="Disordered" evidence="1">
    <location>
        <begin position="1"/>
        <end position="143"/>
    </location>
</feature>
<name>A0A177E5W3_ALTAL</name>
<evidence type="ECO:0000313" key="6">
    <source>
        <dbReference type="Proteomes" id="UP000291422"/>
    </source>
</evidence>
<feature type="compositionally biased region" description="Basic and acidic residues" evidence="1">
    <location>
        <begin position="88"/>
        <end position="102"/>
    </location>
</feature>
<dbReference type="RefSeq" id="XP_018392033.1">
    <property type="nucleotide sequence ID" value="XM_018527050.1"/>
</dbReference>
<dbReference type="VEuPathDB" id="FungiDB:CC77DRAFT_1037191"/>
<accession>A0A177E5W3</accession>
<evidence type="ECO:0000313" key="5">
    <source>
        <dbReference type="Proteomes" id="UP000077248"/>
    </source>
</evidence>
<dbReference type="KEGG" id="aalt:CC77DRAFT_1037191"/>
<evidence type="ECO:0000259" key="2">
    <source>
        <dbReference type="Pfam" id="PF24864"/>
    </source>
</evidence>
<dbReference type="EMBL" id="PDXD01000047">
    <property type="protein sequence ID" value="RYN69028.1"/>
    <property type="molecule type" value="Genomic_DNA"/>
</dbReference>
<proteinExistence type="predicted"/>
<evidence type="ECO:0000313" key="4">
    <source>
        <dbReference type="EMBL" id="RYN69028.1"/>
    </source>
</evidence>
<dbReference type="PANTHER" id="PTHR38790:SF4">
    <property type="entry name" value="2EXR DOMAIN-CONTAINING PROTEIN"/>
    <property type="match status" value="1"/>
</dbReference>
<keyword evidence="5" id="KW-1185">Reference proteome</keyword>
<dbReference type="Pfam" id="PF24864">
    <property type="entry name" value="DUF7730"/>
    <property type="match status" value="1"/>
</dbReference>
<dbReference type="InterPro" id="IPR056632">
    <property type="entry name" value="DUF7730"/>
</dbReference>
<gene>
    <name evidence="4" type="ORF">AA0117_g11119</name>
    <name evidence="3" type="ORF">CC77DRAFT_1037191</name>
</gene>
<dbReference type="Proteomes" id="UP000291422">
    <property type="component" value="Unassembled WGS sequence"/>
</dbReference>
<dbReference type="EMBL" id="KV441469">
    <property type="protein sequence ID" value="OAG26612.1"/>
    <property type="molecule type" value="Genomic_DNA"/>
</dbReference>